<proteinExistence type="predicted"/>
<dbReference type="AlphaFoldDB" id="A0A5B7JHY9"/>
<dbReference type="EMBL" id="VSRR010103352">
    <property type="protein sequence ID" value="MPC95732.1"/>
    <property type="molecule type" value="Genomic_DNA"/>
</dbReference>
<name>A0A5B7JHY9_PORTR</name>
<comment type="caution">
    <text evidence="1">The sequence shown here is derived from an EMBL/GenBank/DDBJ whole genome shotgun (WGS) entry which is preliminary data.</text>
</comment>
<gene>
    <name evidence="1" type="ORF">E2C01_090956</name>
</gene>
<keyword evidence="2" id="KW-1185">Reference proteome</keyword>
<accession>A0A5B7JHY9</accession>
<evidence type="ECO:0000313" key="1">
    <source>
        <dbReference type="EMBL" id="MPC95732.1"/>
    </source>
</evidence>
<organism evidence="1 2">
    <name type="scientific">Portunus trituberculatus</name>
    <name type="common">Swimming crab</name>
    <name type="synonym">Neptunus trituberculatus</name>
    <dbReference type="NCBI Taxonomy" id="210409"/>
    <lineage>
        <taxon>Eukaryota</taxon>
        <taxon>Metazoa</taxon>
        <taxon>Ecdysozoa</taxon>
        <taxon>Arthropoda</taxon>
        <taxon>Crustacea</taxon>
        <taxon>Multicrustacea</taxon>
        <taxon>Malacostraca</taxon>
        <taxon>Eumalacostraca</taxon>
        <taxon>Eucarida</taxon>
        <taxon>Decapoda</taxon>
        <taxon>Pleocyemata</taxon>
        <taxon>Brachyura</taxon>
        <taxon>Eubrachyura</taxon>
        <taxon>Portunoidea</taxon>
        <taxon>Portunidae</taxon>
        <taxon>Portuninae</taxon>
        <taxon>Portunus</taxon>
    </lineage>
</organism>
<dbReference type="Proteomes" id="UP000324222">
    <property type="component" value="Unassembled WGS sequence"/>
</dbReference>
<reference evidence="1 2" key="1">
    <citation type="submission" date="2019-05" db="EMBL/GenBank/DDBJ databases">
        <title>Another draft genome of Portunus trituberculatus and its Hox gene families provides insights of decapod evolution.</title>
        <authorList>
            <person name="Jeong J.-H."/>
            <person name="Song I."/>
            <person name="Kim S."/>
            <person name="Choi T."/>
            <person name="Kim D."/>
            <person name="Ryu S."/>
            <person name="Kim W."/>
        </authorList>
    </citation>
    <scope>NUCLEOTIDE SEQUENCE [LARGE SCALE GENOMIC DNA]</scope>
    <source>
        <tissue evidence="1">Muscle</tissue>
    </source>
</reference>
<evidence type="ECO:0000313" key="2">
    <source>
        <dbReference type="Proteomes" id="UP000324222"/>
    </source>
</evidence>
<protein>
    <submittedName>
        <fullName evidence="1">Uncharacterized protein</fullName>
    </submittedName>
</protein>
<sequence length="37" mass="3937">MGPNMGTTVKKIACAPNGWKLNSASHILQVNLQAITK</sequence>